<dbReference type="Proteomes" id="UP000054007">
    <property type="component" value="Unassembled WGS sequence"/>
</dbReference>
<organism evidence="1 2">
    <name type="scientific">Cylindrobasidium torrendii FP15055 ss-10</name>
    <dbReference type="NCBI Taxonomy" id="1314674"/>
    <lineage>
        <taxon>Eukaryota</taxon>
        <taxon>Fungi</taxon>
        <taxon>Dikarya</taxon>
        <taxon>Basidiomycota</taxon>
        <taxon>Agaricomycotina</taxon>
        <taxon>Agaricomycetes</taxon>
        <taxon>Agaricomycetidae</taxon>
        <taxon>Agaricales</taxon>
        <taxon>Marasmiineae</taxon>
        <taxon>Physalacriaceae</taxon>
        <taxon>Cylindrobasidium</taxon>
    </lineage>
</organism>
<protein>
    <submittedName>
        <fullName evidence="1">Uncharacterized protein</fullName>
    </submittedName>
</protein>
<gene>
    <name evidence="1" type="ORF">CYLTODRAFT_124277</name>
</gene>
<dbReference type="OrthoDB" id="3012036at2759"/>
<proteinExistence type="predicted"/>
<keyword evidence="2" id="KW-1185">Reference proteome</keyword>
<accession>A0A0D7BMU2</accession>
<evidence type="ECO:0000313" key="1">
    <source>
        <dbReference type="EMBL" id="KIY71484.1"/>
    </source>
</evidence>
<dbReference type="EMBL" id="KN880454">
    <property type="protein sequence ID" value="KIY71484.1"/>
    <property type="molecule type" value="Genomic_DNA"/>
</dbReference>
<name>A0A0D7BMU2_9AGAR</name>
<sequence>MQRYSWETRKRVFRKNLFGRVARSLRSLMRDADNCRMIAAEPLPERHCPSMARRCSNDLRARVPILFFEQGYKVPQISTILGIKKSLIYAIVTATHGISARRAMIG</sequence>
<dbReference type="AlphaFoldDB" id="A0A0D7BMU2"/>
<reference evidence="1 2" key="1">
    <citation type="journal article" date="2015" name="Fungal Genet. Biol.">
        <title>Evolution of novel wood decay mechanisms in Agaricales revealed by the genome sequences of Fistulina hepatica and Cylindrobasidium torrendii.</title>
        <authorList>
            <person name="Floudas D."/>
            <person name="Held B.W."/>
            <person name="Riley R."/>
            <person name="Nagy L.G."/>
            <person name="Koehler G."/>
            <person name="Ransdell A.S."/>
            <person name="Younus H."/>
            <person name="Chow J."/>
            <person name="Chiniquy J."/>
            <person name="Lipzen A."/>
            <person name="Tritt A."/>
            <person name="Sun H."/>
            <person name="Haridas S."/>
            <person name="LaButti K."/>
            <person name="Ohm R.A."/>
            <person name="Kues U."/>
            <person name="Blanchette R.A."/>
            <person name="Grigoriev I.V."/>
            <person name="Minto R.E."/>
            <person name="Hibbett D.S."/>
        </authorList>
    </citation>
    <scope>NUCLEOTIDE SEQUENCE [LARGE SCALE GENOMIC DNA]</scope>
    <source>
        <strain evidence="1 2">FP15055 ss-10</strain>
    </source>
</reference>
<evidence type="ECO:0000313" key="2">
    <source>
        <dbReference type="Proteomes" id="UP000054007"/>
    </source>
</evidence>